<keyword evidence="1" id="KW-0472">Membrane</keyword>
<gene>
    <name evidence="2" type="ordered locus">G5S_0801</name>
</gene>
<sequence length="48" mass="5759">MHISCTSPPPLFSYFWFFYAESLSLCVFFYLFICVLGFCFSFVLSRFF</sequence>
<keyword evidence="1" id="KW-1133">Transmembrane helix</keyword>
<feature type="transmembrane region" description="Helical" evidence="1">
    <location>
        <begin position="16"/>
        <end position="44"/>
    </location>
</feature>
<evidence type="ECO:0000313" key="2">
    <source>
        <dbReference type="EMBL" id="AEB41745.1"/>
    </source>
</evidence>
<keyword evidence="1" id="KW-0812">Transmembrane</keyword>
<proteinExistence type="predicted"/>
<reference evidence="2 3" key="1">
    <citation type="journal article" date="2011" name="J. Bacteriol.">
        <title>Genome sequence of the obligate intracellular animal pathogen Chlamydia pecorum E58.</title>
        <authorList>
            <person name="Mojica S."/>
            <person name="Huot Creasy H."/>
            <person name="Daugherty S."/>
            <person name="Read T.D."/>
            <person name="Kim T."/>
            <person name="Kaltenboeck B."/>
            <person name="Bavoil P."/>
            <person name="Myers G.S."/>
        </authorList>
    </citation>
    <scope>NUCLEOTIDE SEQUENCE [LARGE SCALE GENOMIC DNA]</scope>
    <source>
        <strain evidence="2 3">E58</strain>
    </source>
</reference>
<accession>A0AA34WI97</accession>
<evidence type="ECO:0000313" key="3">
    <source>
        <dbReference type="Proteomes" id="UP000008305"/>
    </source>
</evidence>
<dbReference type="KEGG" id="cpm:G5S_0801"/>
<name>A0AA34WI97_CHLPE</name>
<organism evidence="2 3">
    <name type="scientific">Chlamydia pecorum (strain ATCC VR-628 / DSM 29919 / E58)</name>
    <name type="common">Chlamydophila pecorum</name>
    <dbReference type="NCBI Taxonomy" id="331635"/>
    <lineage>
        <taxon>Bacteria</taxon>
        <taxon>Pseudomonadati</taxon>
        <taxon>Chlamydiota</taxon>
        <taxon>Chlamydiia</taxon>
        <taxon>Chlamydiales</taxon>
        <taxon>Chlamydiaceae</taxon>
        <taxon>Chlamydia/Chlamydophila group</taxon>
        <taxon>Chlamydia</taxon>
    </lineage>
</organism>
<evidence type="ECO:0000256" key="1">
    <source>
        <dbReference type="SAM" id="Phobius"/>
    </source>
</evidence>
<protein>
    <submittedName>
        <fullName evidence="2">Uncharacterized protein</fullName>
    </submittedName>
</protein>
<dbReference type="AlphaFoldDB" id="A0AA34WI97"/>
<dbReference type="Proteomes" id="UP000008305">
    <property type="component" value="Chromosome"/>
</dbReference>
<keyword evidence="3" id="KW-1185">Reference proteome</keyword>
<dbReference type="EMBL" id="CP002608">
    <property type="protein sequence ID" value="AEB41745.1"/>
    <property type="molecule type" value="Genomic_DNA"/>
</dbReference>